<accession>A0A2N0NFE7</accession>
<feature type="compositionally biased region" description="Acidic residues" evidence="1">
    <location>
        <begin position="82"/>
        <end position="91"/>
    </location>
</feature>
<reference evidence="2 3" key="1">
    <citation type="submission" date="2016-04" db="EMBL/GenBank/DDBJ databases">
        <title>Genome analyses suggest a sexual origin of heterokaryosis in a supposedly ancient asexual fungus.</title>
        <authorList>
            <person name="Ropars J."/>
            <person name="Sedzielewska K."/>
            <person name="Noel J."/>
            <person name="Charron P."/>
            <person name="Farinelli L."/>
            <person name="Marton T."/>
            <person name="Kruger M."/>
            <person name="Pelin A."/>
            <person name="Brachmann A."/>
            <person name="Corradi N."/>
        </authorList>
    </citation>
    <scope>NUCLEOTIDE SEQUENCE [LARGE SCALE GENOMIC DNA]</scope>
    <source>
        <strain evidence="2 3">A5</strain>
    </source>
</reference>
<feature type="compositionally biased region" description="Low complexity" evidence="1">
    <location>
        <begin position="42"/>
        <end position="65"/>
    </location>
</feature>
<dbReference type="VEuPathDB" id="FungiDB:RhiirFUN_012921"/>
<dbReference type="VEuPathDB" id="FungiDB:RhiirA1_482697"/>
<dbReference type="EMBL" id="LLXJ01008465">
    <property type="protein sequence ID" value="PKB93284.1"/>
    <property type="molecule type" value="Genomic_DNA"/>
</dbReference>
<reference evidence="2 3" key="2">
    <citation type="submission" date="2017-09" db="EMBL/GenBank/DDBJ databases">
        <title>Extensive intraspecific genome diversity in a model arbuscular mycorrhizal fungus.</title>
        <authorList>
            <person name="Chen E.C."/>
            <person name="Morin E."/>
            <person name="Beaudet D."/>
            <person name="Noel J."/>
            <person name="Ndikumana S."/>
            <person name="Charron P."/>
            <person name="St-Onge C."/>
            <person name="Giorgi J."/>
            <person name="Grigoriev I.V."/>
            <person name="Roux C."/>
            <person name="Martin F.M."/>
            <person name="Corradi N."/>
        </authorList>
    </citation>
    <scope>NUCLEOTIDE SEQUENCE [LARGE SCALE GENOMIC DNA]</scope>
    <source>
        <strain evidence="2 3">A5</strain>
    </source>
</reference>
<dbReference type="AlphaFoldDB" id="A0A2N0NFE7"/>
<gene>
    <name evidence="2" type="ORF">RhiirA5_387311</name>
</gene>
<evidence type="ECO:0000256" key="1">
    <source>
        <dbReference type="SAM" id="MobiDB-lite"/>
    </source>
</evidence>
<feature type="region of interest" description="Disordered" evidence="1">
    <location>
        <begin position="1"/>
        <end position="91"/>
    </location>
</feature>
<organism evidence="2 3">
    <name type="scientific">Rhizophagus irregularis</name>
    <dbReference type="NCBI Taxonomy" id="588596"/>
    <lineage>
        <taxon>Eukaryota</taxon>
        <taxon>Fungi</taxon>
        <taxon>Fungi incertae sedis</taxon>
        <taxon>Mucoromycota</taxon>
        <taxon>Glomeromycotina</taxon>
        <taxon>Glomeromycetes</taxon>
        <taxon>Glomerales</taxon>
        <taxon>Glomeraceae</taxon>
        <taxon>Rhizophagus</taxon>
    </lineage>
</organism>
<feature type="compositionally biased region" description="Acidic residues" evidence="1">
    <location>
        <begin position="1"/>
        <end position="12"/>
    </location>
</feature>
<evidence type="ECO:0000313" key="2">
    <source>
        <dbReference type="EMBL" id="PKB93284.1"/>
    </source>
</evidence>
<dbReference type="Proteomes" id="UP000232722">
    <property type="component" value="Unassembled WGS sequence"/>
</dbReference>
<evidence type="ECO:0000313" key="3">
    <source>
        <dbReference type="Proteomes" id="UP000232722"/>
    </source>
</evidence>
<proteinExistence type="predicted"/>
<feature type="non-terminal residue" evidence="2">
    <location>
        <position position="1"/>
    </location>
</feature>
<dbReference type="VEuPathDB" id="FungiDB:FUN_008341"/>
<sequence length="232" mass="26700">DEEPDQEDEPPAEEPALKAVDDYDILDDLLSDSDPTIADQVSEQQPESPAESSAKSESLADSKSSTEPVVELTLKEQPIPEPDTELEVDWDPEPKEGKELWAKYQDTSDEYDWDMLVFEVEECPTTRIEDKYQYYLREVVDRFKDWIEYNGNLPKTPSRKELADLIRAYKEDHDAEIIPTTSGYETMKMNTGKAREIPEKRPKTDMKCQWEAANGFVDELDIDEACDMIDSF</sequence>
<name>A0A2N0NFE7_9GLOM</name>
<comment type="caution">
    <text evidence="2">The sequence shown here is derived from an EMBL/GenBank/DDBJ whole genome shotgun (WGS) entry which is preliminary data.</text>
</comment>
<feature type="compositionally biased region" description="Acidic residues" evidence="1">
    <location>
        <begin position="22"/>
        <end position="31"/>
    </location>
</feature>
<protein>
    <submittedName>
        <fullName evidence="2">Uncharacterized protein</fullName>
    </submittedName>
</protein>